<keyword evidence="3" id="KW-0808">Transferase</keyword>
<organism evidence="2 4">
    <name type="scientific">Roseomonas mucosa</name>
    <dbReference type="NCBI Taxonomy" id="207340"/>
    <lineage>
        <taxon>Bacteria</taxon>
        <taxon>Pseudomonadati</taxon>
        <taxon>Pseudomonadota</taxon>
        <taxon>Alphaproteobacteria</taxon>
        <taxon>Acetobacterales</taxon>
        <taxon>Roseomonadaceae</taxon>
        <taxon>Roseomonas</taxon>
    </lineage>
</organism>
<sequence>MRTAFIGAYGYGNLGDELCLIEAMQEFPPGEPPSGGAFAFTQNPAWTNRCVPGLAGTFATLEEMLALDPQRVVYGGGGIGGRADFEEYLPWMAAALDRGIPVHVHNIGIARIAGAGMEYGPGEGWPHPLLGRVLENLASFTVRDHRSVDMVAEWGVPVVPGVTRYPERAIAAEGDLAEAILPRGRKLLGISIINTNQMARCLEADGGTVRTLLARFPDHAVVPICSTLHVDSDEEDDGSGFHRFAGMFLGDREIVAPQLTERGFWGSEVTPRRLKGIIARLDTLVSQRKHNCIHGLGAGVPTIGLSPMEDDSVRRVFVTLANQLPAGSACIGLEEHPG</sequence>
<feature type="domain" description="Polysaccharide pyruvyl transferase" evidence="1">
    <location>
        <begin position="13"/>
        <end position="306"/>
    </location>
</feature>
<evidence type="ECO:0000313" key="3">
    <source>
        <dbReference type="EMBL" id="SUE39865.1"/>
    </source>
</evidence>
<dbReference type="InterPro" id="IPR007345">
    <property type="entry name" value="Polysacch_pyruvyl_Trfase"/>
</dbReference>
<dbReference type="STRING" id="207340.APZ41_014055"/>
<evidence type="ECO:0000313" key="4">
    <source>
        <dbReference type="Proteomes" id="UP000054844"/>
    </source>
</evidence>
<dbReference type="Proteomes" id="UP000054844">
    <property type="component" value="Unassembled WGS sequence"/>
</dbReference>
<protein>
    <submittedName>
        <fullName evidence="3">Polysaccharide pyruvyl transferase CsaB</fullName>
    </submittedName>
</protein>
<dbReference type="SUPFAM" id="SSF51556">
    <property type="entry name" value="Metallo-dependent hydrolases"/>
    <property type="match status" value="1"/>
</dbReference>
<dbReference type="Proteomes" id="UP000254919">
    <property type="component" value="Unassembled WGS sequence"/>
</dbReference>
<dbReference type="EMBL" id="UGVN01000001">
    <property type="protein sequence ID" value="SUE39865.1"/>
    <property type="molecule type" value="Genomic_DNA"/>
</dbReference>
<dbReference type="GeneID" id="99632594"/>
<evidence type="ECO:0000313" key="5">
    <source>
        <dbReference type="Proteomes" id="UP000254919"/>
    </source>
</evidence>
<dbReference type="EMBL" id="LLWF02000050">
    <property type="protein sequence ID" value="ONH82554.1"/>
    <property type="molecule type" value="Genomic_DNA"/>
</dbReference>
<accession>A0A1S8D475</accession>
<dbReference type="GO" id="GO:0016740">
    <property type="term" value="F:transferase activity"/>
    <property type="evidence" value="ECO:0007669"/>
    <property type="project" value="UniProtKB-KW"/>
</dbReference>
<dbReference type="InterPro" id="IPR032466">
    <property type="entry name" value="Metal_Hydrolase"/>
</dbReference>
<dbReference type="Pfam" id="PF04230">
    <property type="entry name" value="PS_pyruv_trans"/>
    <property type="match status" value="1"/>
</dbReference>
<keyword evidence="4" id="KW-1185">Reference proteome</keyword>
<proteinExistence type="predicted"/>
<evidence type="ECO:0000259" key="1">
    <source>
        <dbReference type="Pfam" id="PF04230"/>
    </source>
</evidence>
<name>A0A1S8D475_9PROT</name>
<reference evidence="3 5" key="2">
    <citation type="submission" date="2018-06" db="EMBL/GenBank/DDBJ databases">
        <authorList>
            <consortium name="Pathogen Informatics"/>
            <person name="Doyle S."/>
        </authorList>
    </citation>
    <scope>NUCLEOTIDE SEQUENCE [LARGE SCALE GENOMIC DNA]</scope>
    <source>
        <strain evidence="3 5">NCTC13291</strain>
    </source>
</reference>
<evidence type="ECO:0000313" key="2">
    <source>
        <dbReference type="EMBL" id="ONH82554.1"/>
    </source>
</evidence>
<dbReference type="RefSeq" id="WP_019462934.1">
    <property type="nucleotide sequence ID" value="NZ_AP031462.1"/>
</dbReference>
<reference evidence="2 4" key="1">
    <citation type="submission" date="2016-12" db="EMBL/GenBank/DDBJ databases">
        <title>Draft genome sequence of Roseomonas mucosa strain AU37, isolated from a peripheral intravenous catheter.</title>
        <authorList>
            <person name="Choudhury M.A."/>
            <person name="Sidjabat H.E."/>
            <person name="Wailan A.M."/>
            <person name="Zhang L."/>
            <person name="Marsh N.M."/>
            <person name="Rickard C.M."/>
            <person name="Davies M."/>
            <person name="Mcmillan D.J."/>
        </authorList>
    </citation>
    <scope>NUCLEOTIDE SEQUENCE [LARGE SCALE GENOMIC DNA]</scope>
    <source>
        <strain evidence="2 4">SAVE376</strain>
    </source>
</reference>
<gene>
    <name evidence="2" type="ORF">APZ41_014055</name>
    <name evidence="3" type="ORF">NCTC13291_01545</name>
</gene>
<dbReference type="AlphaFoldDB" id="A0A1S8D475"/>